<dbReference type="InterPro" id="IPR002575">
    <property type="entry name" value="Aminoglycoside_PTrfase"/>
</dbReference>
<accession>A0A1H5YH64</accession>
<proteinExistence type="predicted"/>
<evidence type="ECO:0000313" key="3">
    <source>
        <dbReference type="Proteomes" id="UP000236721"/>
    </source>
</evidence>
<feature type="domain" description="Aminoglycoside phosphotransferase" evidence="1">
    <location>
        <begin position="106"/>
        <end position="154"/>
    </location>
</feature>
<keyword evidence="2" id="KW-0418">Kinase</keyword>
<dbReference type="GO" id="GO:0016301">
    <property type="term" value="F:kinase activity"/>
    <property type="evidence" value="ECO:0007669"/>
    <property type="project" value="UniProtKB-KW"/>
</dbReference>
<dbReference type="Proteomes" id="UP000236721">
    <property type="component" value="Unassembled WGS sequence"/>
</dbReference>
<dbReference type="RefSeq" id="WP_103880382.1">
    <property type="nucleotide sequence ID" value="NZ_FNVG01000009.1"/>
</dbReference>
<gene>
    <name evidence="2" type="ORF">SAMN04488244_10985</name>
</gene>
<dbReference type="SUPFAM" id="SSF56112">
    <property type="entry name" value="Protein kinase-like (PK-like)"/>
    <property type="match status" value="1"/>
</dbReference>
<evidence type="ECO:0000259" key="1">
    <source>
        <dbReference type="Pfam" id="PF01636"/>
    </source>
</evidence>
<keyword evidence="3" id="KW-1185">Reference proteome</keyword>
<dbReference type="Gene3D" id="3.90.1200.10">
    <property type="match status" value="1"/>
</dbReference>
<dbReference type="Pfam" id="PF01636">
    <property type="entry name" value="APH"/>
    <property type="match status" value="1"/>
</dbReference>
<dbReference type="OrthoDB" id="236897at2"/>
<organism evidence="2 3">
    <name type="scientific">Vibrio hangzhouensis</name>
    <dbReference type="NCBI Taxonomy" id="462991"/>
    <lineage>
        <taxon>Bacteria</taxon>
        <taxon>Pseudomonadati</taxon>
        <taxon>Pseudomonadota</taxon>
        <taxon>Gammaproteobacteria</taxon>
        <taxon>Vibrionales</taxon>
        <taxon>Vibrionaceae</taxon>
        <taxon>Vibrio</taxon>
    </lineage>
</organism>
<dbReference type="InterPro" id="IPR011009">
    <property type="entry name" value="Kinase-like_dom_sf"/>
</dbReference>
<protein>
    <submittedName>
        <fullName evidence="2">Ser/Thr protein kinase RdoA involved in Cpx stress response, MazF antagonist</fullName>
    </submittedName>
</protein>
<sequence>MTAVTISANTVTRSVAVWTPSIHAFLNHLSAQAFEGAPNVVSLSHGCEVLSLVEGQTYNYPLVGEIASDQVLQSAARLQRRLHDASMSFIHQFAVSDMPWMLESDLPWEVMCHGDFAPYNVALTEGAVAGVFDFDTLHPGTRVWDLAYSVYCWAPFKTNKVDRLGSLTQQALRAKSYCDAYELDTAGRLQLVDMMVRRLQYLVDFMRSSADAGNEDMQRCIAEGHVHSYLEDINYLIDRKQVITTALCE</sequence>
<evidence type="ECO:0000313" key="2">
    <source>
        <dbReference type="EMBL" id="SEG23314.1"/>
    </source>
</evidence>
<name>A0A1H5YH64_9VIBR</name>
<dbReference type="AlphaFoldDB" id="A0A1H5YH64"/>
<reference evidence="3" key="1">
    <citation type="submission" date="2016-10" db="EMBL/GenBank/DDBJ databases">
        <authorList>
            <person name="Varghese N."/>
            <person name="Submissions S."/>
        </authorList>
    </citation>
    <scope>NUCLEOTIDE SEQUENCE [LARGE SCALE GENOMIC DNA]</scope>
    <source>
        <strain evidence="3">CGMCC 1.7062</strain>
    </source>
</reference>
<keyword evidence="2" id="KW-0808">Transferase</keyword>
<dbReference type="EMBL" id="FNVG01000009">
    <property type="protein sequence ID" value="SEG23314.1"/>
    <property type="molecule type" value="Genomic_DNA"/>
</dbReference>